<dbReference type="CDD" id="cd00063">
    <property type="entry name" value="FN3"/>
    <property type="match status" value="1"/>
</dbReference>
<dbReference type="GeneTree" id="ENSGT00530000063558"/>
<dbReference type="InterPro" id="IPR036116">
    <property type="entry name" value="FN3_sf"/>
</dbReference>
<protein>
    <recommendedName>
        <fullName evidence="1">Fibronectin type-III domain-containing protein</fullName>
    </recommendedName>
</protein>
<dbReference type="SUPFAM" id="SSF49265">
    <property type="entry name" value="Fibronectin type III"/>
    <property type="match status" value="1"/>
</dbReference>
<dbReference type="Gene3D" id="2.60.40.10">
    <property type="entry name" value="Immunoglobulins"/>
    <property type="match status" value="1"/>
</dbReference>
<keyword evidence="3" id="KW-1185">Reference proteome</keyword>
<reference evidence="2" key="1">
    <citation type="submission" date="2021-06" db="EMBL/GenBank/DDBJ databases">
        <authorList>
            <consortium name="Wellcome Sanger Institute Data Sharing"/>
        </authorList>
    </citation>
    <scope>NUCLEOTIDE SEQUENCE [LARGE SCALE GENOMIC DNA]</scope>
</reference>
<dbReference type="Pfam" id="PF00041">
    <property type="entry name" value="fn3"/>
    <property type="match status" value="1"/>
</dbReference>
<dbReference type="AlphaFoldDB" id="A0A8C4SKS2"/>
<dbReference type="Proteomes" id="UP000694620">
    <property type="component" value="Chromosome 4"/>
</dbReference>
<evidence type="ECO:0000259" key="1">
    <source>
        <dbReference type="PROSITE" id="PS50853"/>
    </source>
</evidence>
<name>A0A8C4SKS2_ERPCA</name>
<dbReference type="SMART" id="SM00060">
    <property type="entry name" value="FN3"/>
    <property type="match status" value="1"/>
</dbReference>
<evidence type="ECO:0000313" key="3">
    <source>
        <dbReference type="Proteomes" id="UP000694620"/>
    </source>
</evidence>
<dbReference type="PANTHER" id="PTHR23197:SF10">
    <property type="entry name" value="TARGET OF NESH-SH3"/>
    <property type="match status" value="1"/>
</dbReference>
<dbReference type="InterPro" id="IPR013783">
    <property type="entry name" value="Ig-like_fold"/>
</dbReference>
<dbReference type="GO" id="GO:0030198">
    <property type="term" value="P:extracellular matrix organization"/>
    <property type="evidence" value="ECO:0007669"/>
    <property type="project" value="TreeGrafter"/>
</dbReference>
<reference evidence="2" key="2">
    <citation type="submission" date="2025-08" db="UniProtKB">
        <authorList>
            <consortium name="Ensembl"/>
        </authorList>
    </citation>
    <scope>IDENTIFICATION</scope>
</reference>
<dbReference type="GO" id="GO:0010811">
    <property type="term" value="P:positive regulation of cell-substrate adhesion"/>
    <property type="evidence" value="ECO:0007669"/>
    <property type="project" value="TreeGrafter"/>
</dbReference>
<dbReference type="PROSITE" id="PS50853">
    <property type="entry name" value="FN3"/>
    <property type="match status" value="1"/>
</dbReference>
<dbReference type="InterPro" id="IPR003961">
    <property type="entry name" value="FN3_dom"/>
</dbReference>
<dbReference type="Ensembl" id="ENSECRT00000018410.1">
    <property type="protein sequence ID" value="ENSECRP00000018047.1"/>
    <property type="gene ID" value="ENSECRG00000012063.1"/>
</dbReference>
<organism evidence="2 3">
    <name type="scientific">Erpetoichthys calabaricus</name>
    <name type="common">Rope fish</name>
    <name type="synonym">Calamoichthys calabaricus</name>
    <dbReference type="NCBI Taxonomy" id="27687"/>
    <lineage>
        <taxon>Eukaryota</taxon>
        <taxon>Metazoa</taxon>
        <taxon>Chordata</taxon>
        <taxon>Craniata</taxon>
        <taxon>Vertebrata</taxon>
        <taxon>Euteleostomi</taxon>
        <taxon>Actinopterygii</taxon>
        <taxon>Polypteriformes</taxon>
        <taxon>Polypteridae</taxon>
        <taxon>Erpetoichthys</taxon>
    </lineage>
</organism>
<evidence type="ECO:0000313" key="2">
    <source>
        <dbReference type="Ensembl" id="ENSECRP00000018047.1"/>
    </source>
</evidence>
<dbReference type="PANTHER" id="PTHR23197">
    <property type="entry name" value="TARSH-RELATED FIBRONECTIN DOMAIN-CONTAINING"/>
    <property type="match status" value="1"/>
</dbReference>
<reference evidence="2" key="3">
    <citation type="submission" date="2025-09" db="UniProtKB">
        <authorList>
            <consortium name="Ensembl"/>
        </authorList>
    </citation>
    <scope>IDENTIFICATION</scope>
</reference>
<sequence length="243" mass="28320">RYTQLGYNLKVHINATQDTITLKFIKPSPDTKLEGFILGYGSSIFAKQFIALPENGEPYITEVVAEPKYLIAVQPIPPNDMKKHCTGKVLALNIHKPLQLIIGTVTPTSVLLSWGLVTYTLQYYFHFIYRYFTIRYREKENNRKWTYQDCPTTDTVIDKLRPSTQYEFSVRPCKENNRGVWSSPVTQQTHDTCKYYSAPLKHYSWTVYTAKKIIFFFFSITCFKSKKHPTNKQSTDNNQRKDA</sequence>
<accession>A0A8C4SKS2</accession>
<proteinExistence type="predicted"/>
<feature type="domain" description="Fibronectin type-III" evidence="1">
    <location>
        <begin position="96"/>
        <end position="192"/>
    </location>
</feature>